<comment type="caution">
    <text evidence="1">The sequence shown here is derived from an EMBL/GenBank/DDBJ whole genome shotgun (WGS) entry which is preliminary data.</text>
</comment>
<sequence length="47" mass="5283">MWITIAPFVTLVDCLCGIWYQGGVKPVQVFMRNVGTYIPPIPKAKCK</sequence>
<evidence type="ECO:0000313" key="1">
    <source>
        <dbReference type="EMBL" id="ESU82240.1"/>
    </source>
</evidence>
<dbReference type="EMBL" id="AXUT01000016">
    <property type="protein sequence ID" value="ESU82240.1"/>
    <property type="molecule type" value="Genomic_DNA"/>
</dbReference>
<name>A0A090NNH4_SHIDY</name>
<accession>A0A090NNH4</accession>
<organism evidence="1 2">
    <name type="scientific">Shigella dysenteriae WRSd3</name>
    <dbReference type="NCBI Taxonomy" id="1401327"/>
    <lineage>
        <taxon>Bacteria</taxon>
        <taxon>Pseudomonadati</taxon>
        <taxon>Pseudomonadota</taxon>
        <taxon>Gammaproteobacteria</taxon>
        <taxon>Enterobacterales</taxon>
        <taxon>Enterobacteriaceae</taxon>
        <taxon>Shigella</taxon>
    </lineage>
</organism>
<dbReference type="AlphaFoldDB" id="A0A090NNH4"/>
<evidence type="ECO:0000313" key="2">
    <source>
        <dbReference type="Proteomes" id="UP000017944"/>
    </source>
</evidence>
<reference evidence="1 2" key="1">
    <citation type="submission" date="2013-10" db="EMBL/GenBank/DDBJ databases">
        <title>Draft genomes and the virulence plasmids of Sd1617 vaccine constructs: WRSd3 and WRSd5.</title>
        <authorList>
            <person name="Aksomboon Vongsawan A."/>
            <person name="Venkatesan M.M."/>
            <person name="Vaisvil B."/>
            <person name="Emel G."/>
            <person name="Kepatral V."/>
            <person name="Sethabutr O."/>
            <person name="Serichantalergs O."/>
            <person name="Mason C."/>
        </authorList>
    </citation>
    <scope>NUCLEOTIDE SEQUENCE [LARGE SCALE GENOMIC DNA]</scope>
    <source>
        <strain evidence="1 2">WRSd3</strain>
    </source>
</reference>
<dbReference type="Proteomes" id="UP000017944">
    <property type="component" value="Unassembled WGS sequence"/>
</dbReference>
<proteinExistence type="predicted"/>
<gene>
    <name evidence="1" type="ORF">WRSd3_00176</name>
</gene>
<protein>
    <submittedName>
        <fullName evidence="1">Uncharacterized protein</fullName>
    </submittedName>
</protein>